<dbReference type="Proteomes" id="UP000887458">
    <property type="component" value="Unassembled WGS sequence"/>
</dbReference>
<reference evidence="1 2" key="1">
    <citation type="journal article" date="2018" name="J. Allergy Clin. Immunol.">
        <title>High-quality assembly of Dermatophagoides pteronyssinus genome and transcriptome reveals a wide range of novel allergens.</title>
        <authorList>
            <person name="Liu X.Y."/>
            <person name="Yang K.Y."/>
            <person name="Wang M.Q."/>
            <person name="Kwok J.S."/>
            <person name="Zeng X."/>
            <person name="Yang Z."/>
            <person name="Xiao X.J."/>
            <person name="Lau C.P."/>
            <person name="Li Y."/>
            <person name="Huang Z.M."/>
            <person name="Ba J.G."/>
            <person name="Yim A.K."/>
            <person name="Ouyang C.Y."/>
            <person name="Ngai S.M."/>
            <person name="Chan T.F."/>
            <person name="Leung E.L."/>
            <person name="Liu L."/>
            <person name="Liu Z.G."/>
            <person name="Tsui S.K."/>
        </authorList>
    </citation>
    <scope>NUCLEOTIDE SEQUENCE [LARGE SCALE GENOMIC DNA]</scope>
    <source>
        <strain evidence="1">Derp</strain>
    </source>
</reference>
<proteinExistence type="predicted"/>
<protein>
    <recommendedName>
        <fullName evidence="3">Very-long-chain 3-oxoacyl-CoA synthase</fullName>
    </recommendedName>
</protein>
<sequence length="86" mass="9808">MLKILYENLIFPMKLVYDFVSSNDIFVDNQMALIHAYVHHWLIIFALNQPISCGCATIVTGRLCIDVNGRLDRKQINIICIAGNIK</sequence>
<gene>
    <name evidence="1" type="ORF">DERP_005394</name>
</gene>
<reference evidence="1 2" key="2">
    <citation type="journal article" date="2022" name="Mol. Biol. Evol.">
        <title>Comparative Genomics Reveals Insights into the Divergent Evolution of Astigmatic Mites and Household Pest Adaptations.</title>
        <authorList>
            <person name="Xiong Q."/>
            <person name="Wan A.T."/>
            <person name="Liu X."/>
            <person name="Fung C.S."/>
            <person name="Xiao X."/>
            <person name="Malainual N."/>
            <person name="Hou J."/>
            <person name="Wang L."/>
            <person name="Wang M."/>
            <person name="Yang K.Y."/>
            <person name="Cui Y."/>
            <person name="Leung E.L."/>
            <person name="Nong W."/>
            <person name="Shin S.K."/>
            <person name="Au S.W."/>
            <person name="Jeong K.Y."/>
            <person name="Chew F.T."/>
            <person name="Hui J.H."/>
            <person name="Leung T.F."/>
            <person name="Tungtrongchitr A."/>
            <person name="Zhong N."/>
            <person name="Liu Z."/>
            <person name="Tsui S.K."/>
        </authorList>
    </citation>
    <scope>NUCLEOTIDE SEQUENCE [LARGE SCALE GENOMIC DNA]</scope>
    <source>
        <strain evidence="1">Derp</strain>
    </source>
</reference>
<evidence type="ECO:0000313" key="2">
    <source>
        <dbReference type="Proteomes" id="UP000887458"/>
    </source>
</evidence>
<comment type="caution">
    <text evidence="1">The sequence shown here is derived from an EMBL/GenBank/DDBJ whole genome shotgun (WGS) entry which is preliminary data.</text>
</comment>
<evidence type="ECO:0008006" key="3">
    <source>
        <dbReference type="Google" id="ProtNLM"/>
    </source>
</evidence>
<accession>A0ABQ8JMV3</accession>
<dbReference type="EMBL" id="NJHN03000031">
    <property type="protein sequence ID" value="KAH9423812.1"/>
    <property type="molecule type" value="Genomic_DNA"/>
</dbReference>
<organism evidence="1 2">
    <name type="scientific">Dermatophagoides pteronyssinus</name>
    <name type="common">European house dust mite</name>
    <dbReference type="NCBI Taxonomy" id="6956"/>
    <lineage>
        <taxon>Eukaryota</taxon>
        <taxon>Metazoa</taxon>
        <taxon>Ecdysozoa</taxon>
        <taxon>Arthropoda</taxon>
        <taxon>Chelicerata</taxon>
        <taxon>Arachnida</taxon>
        <taxon>Acari</taxon>
        <taxon>Acariformes</taxon>
        <taxon>Sarcoptiformes</taxon>
        <taxon>Astigmata</taxon>
        <taxon>Psoroptidia</taxon>
        <taxon>Analgoidea</taxon>
        <taxon>Pyroglyphidae</taxon>
        <taxon>Dermatophagoidinae</taxon>
        <taxon>Dermatophagoides</taxon>
    </lineage>
</organism>
<keyword evidence="2" id="KW-1185">Reference proteome</keyword>
<name>A0ABQ8JMV3_DERPT</name>
<evidence type="ECO:0000313" key="1">
    <source>
        <dbReference type="EMBL" id="KAH9423812.1"/>
    </source>
</evidence>